<dbReference type="InterPro" id="IPR015795">
    <property type="entry name" value="Pyrv_Knase_C"/>
</dbReference>
<dbReference type="NCBIfam" id="TIGR01064">
    <property type="entry name" value="pyruv_kin"/>
    <property type="match status" value="1"/>
</dbReference>
<dbReference type="Pfam" id="PF02887">
    <property type="entry name" value="PK_C"/>
    <property type="match status" value="1"/>
</dbReference>
<evidence type="ECO:0000256" key="10">
    <source>
        <dbReference type="ARBA" id="ARBA00022840"/>
    </source>
</evidence>
<dbReference type="InterPro" id="IPR001697">
    <property type="entry name" value="Pyr_Knase"/>
</dbReference>
<evidence type="ECO:0000256" key="3">
    <source>
        <dbReference type="ARBA" id="ARBA00004997"/>
    </source>
</evidence>
<dbReference type="AlphaFoldDB" id="A0A0K8SR30"/>
<comment type="pathway">
    <text evidence="3 15">Carbohydrate degradation; glycolysis; pyruvate from D-glyceraldehyde 3-phosphate: step 5/5.</text>
</comment>
<dbReference type="InterPro" id="IPR015793">
    <property type="entry name" value="Pyrv_Knase_brl"/>
</dbReference>
<dbReference type="SUPFAM" id="SSF52935">
    <property type="entry name" value="PK C-terminal domain-like"/>
    <property type="match status" value="1"/>
</dbReference>
<feature type="domain" description="Pyruvate kinase barrel" evidence="16">
    <location>
        <begin position="38"/>
        <end position="161"/>
    </location>
</feature>
<dbReference type="EC" id="2.7.1.40" evidence="5 15"/>
<evidence type="ECO:0000256" key="6">
    <source>
        <dbReference type="ARBA" id="ARBA00022679"/>
    </source>
</evidence>
<dbReference type="InterPro" id="IPR018209">
    <property type="entry name" value="Pyrv_Knase_AS"/>
</dbReference>
<evidence type="ECO:0000313" key="18">
    <source>
        <dbReference type="EMBL" id="JAG55783.1"/>
    </source>
</evidence>
<evidence type="ECO:0000256" key="7">
    <source>
        <dbReference type="ARBA" id="ARBA00022723"/>
    </source>
</evidence>
<keyword evidence="8" id="KW-0547">Nucleotide-binding</keyword>
<dbReference type="Pfam" id="PF00224">
    <property type="entry name" value="PK"/>
    <property type="match status" value="1"/>
</dbReference>
<proteinExistence type="inferred from homology"/>
<evidence type="ECO:0000256" key="12">
    <source>
        <dbReference type="ARBA" id="ARBA00022958"/>
    </source>
</evidence>
<dbReference type="EMBL" id="GBRD01002395">
    <property type="protein sequence ID" value="JAG63426.1"/>
    <property type="molecule type" value="Transcribed_RNA"/>
</dbReference>
<dbReference type="InterPro" id="IPR040442">
    <property type="entry name" value="Pyrv_kinase-like_dom_sf"/>
</dbReference>
<dbReference type="FunFam" id="3.20.20.60:FF:000025">
    <property type="entry name" value="Pyruvate kinase"/>
    <property type="match status" value="1"/>
</dbReference>
<dbReference type="FunFam" id="3.40.1380.20:FF:000001">
    <property type="entry name" value="Pyruvate kinase"/>
    <property type="match status" value="1"/>
</dbReference>
<evidence type="ECO:0000256" key="13">
    <source>
        <dbReference type="ARBA" id="ARBA00023152"/>
    </source>
</evidence>
<reference evidence="18" key="1">
    <citation type="submission" date="2014-09" db="EMBL/GenBank/DDBJ databases">
        <authorList>
            <person name="Magalhaes I.L.F."/>
            <person name="Oliveira U."/>
            <person name="Santos F.R."/>
            <person name="Vidigal T.H.D.A."/>
            <person name="Brescovit A.D."/>
            <person name="Santos A.J."/>
        </authorList>
    </citation>
    <scope>NUCLEOTIDE SEQUENCE</scope>
</reference>
<dbReference type="EMBL" id="GBRD01010041">
    <property type="protein sequence ID" value="JAG55783.1"/>
    <property type="molecule type" value="Transcribed_RNA"/>
</dbReference>
<organism evidence="18">
    <name type="scientific">Lygus hesperus</name>
    <name type="common">Western plant bug</name>
    <dbReference type="NCBI Taxonomy" id="30085"/>
    <lineage>
        <taxon>Eukaryota</taxon>
        <taxon>Metazoa</taxon>
        <taxon>Ecdysozoa</taxon>
        <taxon>Arthropoda</taxon>
        <taxon>Hexapoda</taxon>
        <taxon>Insecta</taxon>
        <taxon>Pterygota</taxon>
        <taxon>Neoptera</taxon>
        <taxon>Paraneoptera</taxon>
        <taxon>Hemiptera</taxon>
        <taxon>Heteroptera</taxon>
        <taxon>Panheteroptera</taxon>
        <taxon>Cimicomorpha</taxon>
        <taxon>Miridae</taxon>
        <taxon>Mirini</taxon>
        <taxon>Lygus</taxon>
    </lineage>
</organism>
<name>A0A0K8SR30_LYGHE</name>
<evidence type="ECO:0000256" key="9">
    <source>
        <dbReference type="ARBA" id="ARBA00022777"/>
    </source>
</evidence>
<dbReference type="Gene3D" id="3.20.20.60">
    <property type="entry name" value="Phosphoenolpyruvate-binding domains"/>
    <property type="match status" value="1"/>
</dbReference>
<evidence type="ECO:0000256" key="14">
    <source>
        <dbReference type="ARBA" id="ARBA00023317"/>
    </source>
</evidence>
<evidence type="ECO:0000256" key="8">
    <source>
        <dbReference type="ARBA" id="ARBA00022741"/>
    </source>
</evidence>
<dbReference type="PRINTS" id="PR01050">
    <property type="entry name" value="PYRUVTKNASE"/>
</dbReference>
<dbReference type="GO" id="GO:0016301">
    <property type="term" value="F:kinase activity"/>
    <property type="evidence" value="ECO:0007669"/>
    <property type="project" value="UniProtKB-KW"/>
</dbReference>
<protein>
    <recommendedName>
        <fullName evidence="5 15">Pyruvate kinase</fullName>
        <ecNumber evidence="5 15">2.7.1.40</ecNumber>
    </recommendedName>
</protein>
<evidence type="ECO:0000259" key="17">
    <source>
        <dbReference type="Pfam" id="PF02887"/>
    </source>
</evidence>
<keyword evidence="12" id="KW-0630">Potassium</keyword>
<evidence type="ECO:0000256" key="5">
    <source>
        <dbReference type="ARBA" id="ARBA00012142"/>
    </source>
</evidence>
<dbReference type="InterPro" id="IPR036918">
    <property type="entry name" value="Pyrv_Knase_C_sf"/>
</dbReference>
<dbReference type="EMBL" id="GBRD01010044">
    <property type="protein sequence ID" value="JAG55780.1"/>
    <property type="molecule type" value="Transcribed_RNA"/>
</dbReference>
<evidence type="ECO:0000256" key="15">
    <source>
        <dbReference type="RuleBase" id="RU000504"/>
    </source>
</evidence>
<keyword evidence="9 15" id="KW-0418">Kinase</keyword>
<keyword evidence="7" id="KW-0479">Metal-binding</keyword>
<keyword evidence="11 15" id="KW-0460">Magnesium</keyword>
<accession>A0A0K8SR30</accession>
<keyword evidence="10" id="KW-0067">ATP-binding</keyword>
<dbReference type="GO" id="GO:0000287">
    <property type="term" value="F:magnesium ion binding"/>
    <property type="evidence" value="ECO:0007669"/>
    <property type="project" value="InterPro"/>
</dbReference>
<comment type="cofactor">
    <cofactor evidence="1">
        <name>Mg(2+)</name>
        <dbReference type="ChEBI" id="CHEBI:18420"/>
    </cofactor>
</comment>
<dbReference type="SUPFAM" id="SSF51621">
    <property type="entry name" value="Phosphoenolpyruvate/pyruvate domain"/>
    <property type="match status" value="1"/>
</dbReference>
<evidence type="ECO:0000256" key="2">
    <source>
        <dbReference type="ARBA" id="ARBA00001958"/>
    </source>
</evidence>
<keyword evidence="13 15" id="KW-0324">Glycolysis</keyword>
<sequence length="325" mass="35791">MSIFLPCLKRTNRIWSLEFSKESTWSSHLSLELQEPSKEIREILGEAGRNILIIAKIENHQGMQNLDEIIEAADGIMVARGDLGIEIPTEKVFLAQKAMIAKCNKQGNQVICATQMLESMIKKPRPTRAESSDVANAILDGADCVMLSGETAKGEYPLDCVQTMANICKEAEAAIWHNQLFSDLAGKVLPPIDATHSVAIAAVEAATKALASAILVITTSGRSAHLVAKYRPRCPIIAVTRHPQVARQAHLYRGILPVVFDRDPANEWMSDVEERIKYGLTVGFTRGILQSNDPVVVMTGWKQGVGFTNTLRLVYVRDDKDKMGL</sequence>
<dbReference type="GO" id="GO:0004743">
    <property type="term" value="F:pyruvate kinase activity"/>
    <property type="evidence" value="ECO:0007669"/>
    <property type="project" value="UniProtKB-EC"/>
</dbReference>
<dbReference type="GO" id="GO:0005524">
    <property type="term" value="F:ATP binding"/>
    <property type="evidence" value="ECO:0007669"/>
    <property type="project" value="UniProtKB-KW"/>
</dbReference>
<dbReference type="UniPathway" id="UPA00109">
    <property type="reaction ID" value="UER00188"/>
</dbReference>
<comment type="cofactor">
    <cofactor evidence="2">
        <name>K(+)</name>
        <dbReference type="ChEBI" id="CHEBI:29103"/>
    </cofactor>
</comment>
<keyword evidence="6 15" id="KW-0808">Transferase</keyword>
<dbReference type="PROSITE" id="PS00110">
    <property type="entry name" value="PYRUVATE_KINASE"/>
    <property type="match status" value="1"/>
</dbReference>
<comment type="catalytic activity">
    <reaction evidence="15">
        <text>pyruvate + ATP = phosphoenolpyruvate + ADP + H(+)</text>
        <dbReference type="Rhea" id="RHEA:18157"/>
        <dbReference type="ChEBI" id="CHEBI:15361"/>
        <dbReference type="ChEBI" id="CHEBI:15378"/>
        <dbReference type="ChEBI" id="CHEBI:30616"/>
        <dbReference type="ChEBI" id="CHEBI:58702"/>
        <dbReference type="ChEBI" id="CHEBI:456216"/>
        <dbReference type="EC" id="2.7.1.40"/>
    </reaction>
</comment>
<evidence type="ECO:0000256" key="1">
    <source>
        <dbReference type="ARBA" id="ARBA00001946"/>
    </source>
</evidence>
<dbReference type="GO" id="GO:0030955">
    <property type="term" value="F:potassium ion binding"/>
    <property type="evidence" value="ECO:0007669"/>
    <property type="project" value="InterPro"/>
</dbReference>
<dbReference type="Gene3D" id="3.40.1380.20">
    <property type="entry name" value="Pyruvate kinase, C-terminal domain"/>
    <property type="match status" value="1"/>
</dbReference>
<evidence type="ECO:0000256" key="11">
    <source>
        <dbReference type="ARBA" id="ARBA00022842"/>
    </source>
</evidence>
<dbReference type="PANTHER" id="PTHR11817">
    <property type="entry name" value="PYRUVATE KINASE"/>
    <property type="match status" value="1"/>
</dbReference>
<feature type="domain" description="Pyruvate kinase C-terminal" evidence="17">
    <location>
        <begin position="196"/>
        <end position="313"/>
    </location>
</feature>
<keyword evidence="14" id="KW-0670">Pyruvate</keyword>
<comment type="similarity">
    <text evidence="4 15">Belongs to the pyruvate kinase family.</text>
</comment>
<evidence type="ECO:0000259" key="16">
    <source>
        <dbReference type="Pfam" id="PF00224"/>
    </source>
</evidence>
<evidence type="ECO:0000256" key="4">
    <source>
        <dbReference type="ARBA" id="ARBA00008663"/>
    </source>
</evidence>
<dbReference type="InterPro" id="IPR015813">
    <property type="entry name" value="Pyrv/PenolPyrv_kinase-like_dom"/>
</dbReference>